<feature type="domain" description="Tryptophan synthase beta chain-like PALP" evidence="7">
    <location>
        <begin position="9"/>
        <end position="276"/>
    </location>
</feature>
<dbReference type="AlphaFoldDB" id="A0A9D2AD21"/>
<evidence type="ECO:0000259" key="7">
    <source>
        <dbReference type="Pfam" id="PF00291"/>
    </source>
</evidence>
<reference evidence="8" key="1">
    <citation type="journal article" date="2021" name="PeerJ">
        <title>Extensive microbial diversity within the chicken gut microbiome revealed by metagenomics and culture.</title>
        <authorList>
            <person name="Gilroy R."/>
            <person name="Ravi A."/>
            <person name="Getino M."/>
            <person name="Pursley I."/>
            <person name="Horton D.L."/>
            <person name="Alikhan N.F."/>
            <person name="Baker D."/>
            <person name="Gharbi K."/>
            <person name="Hall N."/>
            <person name="Watson M."/>
            <person name="Adriaenssens E.M."/>
            <person name="Foster-Nyarko E."/>
            <person name="Jarju S."/>
            <person name="Secka A."/>
            <person name="Antonio M."/>
            <person name="Oren A."/>
            <person name="Chaudhuri R.R."/>
            <person name="La Ragione R."/>
            <person name="Hildebrand F."/>
            <person name="Pallen M.J."/>
        </authorList>
    </citation>
    <scope>NUCLEOTIDE SEQUENCE</scope>
    <source>
        <strain evidence="8">2239</strain>
    </source>
</reference>
<evidence type="ECO:0000256" key="3">
    <source>
        <dbReference type="ARBA" id="ARBA00022605"/>
    </source>
</evidence>
<dbReference type="EMBL" id="DXFW01000010">
    <property type="protein sequence ID" value="HIX05184.1"/>
    <property type="molecule type" value="Genomic_DNA"/>
</dbReference>
<keyword evidence="3" id="KW-0028">Amino-acid biosynthesis</keyword>
<dbReference type="InterPro" id="IPR001926">
    <property type="entry name" value="TrpB-like_PALP"/>
</dbReference>
<protein>
    <submittedName>
        <fullName evidence="8">Cysteine synthase family protein</fullName>
    </submittedName>
</protein>
<dbReference type="Gene3D" id="3.40.50.1100">
    <property type="match status" value="2"/>
</dbReference>
<keyword evidence="5" id="KW-0663">Pyridoxal phosphate</keyword>
<dbReference type="Proteomes" id="UP000824193">
    <property type="component" value="Unassembled WGS sequence"/>
</dbReference>
<evidence type="ECO:0000256" key="1">
    <source>
        <dbReference type="ARBA" id="ARBA00001933"/>
    </source>
</evidence>
<comment type="cofactor">
    <cofactor evidence="1">
        <name>pyridoxal 5'-phosphate</name>
        <dbReference type="ChEBI" id="CHEBI:597326"/>
    </cofactor>
</comment>
<dbReference type="CDD" id="cd01561">
    <property type="entry name" value="CBS_like"/>
    <property type="match status" value="1"/>
</dbReference>
<evidence type="ECO:0000256" key="4">
    <source>
        <dbReference type="ARBA" id="ARBA00022679"/>
    </source>
</evidence>
<sequence length="329" mass="34470">MKFFEALSGNTPLIRIDYRLDGRPGAVYAKLESFNLSGSIKDRVAARVIARAEAAGTLVPGQPIVEVTSGNTGIAFAALGALTGHPVHIFMPERMSRERRQLLEMYGAQLHLVSDAEGGFEGALALARDAAAQMNAFQPLQFDNEENVLAHYHTTGAELLAALPGVKAFAAGVGTGGTLMGVARRLKPQGAFIAALEPDSAPLLSGGRVTGPHKIEGIGDDFIPSIVGRSLIDTVLRVNDDDAVLMAARLAKELGLGVGISSGANLLGAIELTRRGFGPAATVFADDNKKYLTTALASPAPAREGFVSPQVELVGWQRVDAPRLPSGTL</sequence>
<comment type="similarity">
    <text evidence="2">Belongs to the cysteine synthase/cystathionine beta-synthase family.</text>
</comment>
<keyword evidence="4" id="KW-0808">Transferase</keyword>
<dbReference type="GO" id="GO:0019344">
    <property type="term" value="P:cysteine biosynthetic process"/>
    <property type="evidence" value="ECO:0007669"/>
    <property type="project" value="UniProtKB-KW"/>
</dbReference>
<comment type="caution">
    <text evidence="8">The sequence shown here is derived from an EMBL/GenBank/DDBJ whole genome shotgun (WGS) entry which is preliminary data.</text>
</comment>
<evidence type="ECO:0000256" key="6">
    <source>
        <dbReference type="ARBA" id="ARBA00023192"/>
    </source>
</evidence>
<evidence type="ECO:0000313" key="8">
    <source>
        <dbReference type="EMBL" id="HIX05184.1"/>
    </source>
</evidence>
<evidence type="ECO:0000313" key="9">
    <source>
        <dbReference type="Proteomes" id="UP000824193"/>
    </source>
</evidence>
<evidence type="ECO:0000256" key="2">
    <source>
        <dbReference type="ARBA" id="ARBA00007103"/>
    </source>
</evidence>
<proteinExistence type="inferred from homology"/>
<dbReference type="InterPro" id="IPR036052">
    <property type="entry name" value="TrpB-like_PALP_sf"/>
</dbReference>
<evidence type="ECO:0000256" key="5">
    <source>
        <dbReference type="ARBA" id="ARBA00022898"/>
    </source>
</evidence>
<accession>A0A9D2AD21</accession>
<dbReference type="Pfam" id="PF00291">
    <property type="entry name" value="PALP"/>
    <property type="match status" value="1"/>
</dbReference>
<reference evidence="8" key="2">
    <citation type="submission" date="2021-04" db="EMBL/GenBank/DDBJ databases">
        <authorList>
            <person name="Gilroy R."/>
        </authorList>
    </citation>
    <scope>NUCLEOTIDE SEQUENCE</scope>
    <source>
        <strain evidence="8">2239</strain>
    </source>
</reference>
<keyword evidence="6" id="KW-0198">Cysteine biosynthesis</keyword>
<dbReference type="PANTHER" id="PTHR10314">
    <property type="entry name" value="CYSTATHIONINE BETA-SYNTHASE"/>
    <property type="match status" value="1"/>
</dbReference>
<dbReference type="FunFam" id="3.40.50.1100:FF:000016">
    <property type="entry name" value="Cysteine synthase A"/>
    <property type="match status" value="1"/>
</dbReference>
<dbReference type="SUPFAM" id="SSF53686">
    <property type="entry name" value="Tryptophan synthase beta subunit-like PLP-dependent enzymes"/>
    <property type="match status" value="1"/>
</dbReference>
<dbReference type="GO" id="GO:0016740">
    <property type="term" value="F:transferase activity"/>
    <property type="evidence" value="ECO:0007669"/>
    <property type="project" value="UniProtKB-KW"/>
</dbReference>
<name>A0A9D2AD21_9FIRM</name>
<dbReference type="InterPro" id="IPR050214">
    <property type="entry name" value="Cys_Synth/Cystath_Beta-Synth"/>
</dbReference>
<organism evidence="8 9">
    <name type="scientific">Candidatus Allofournierella pullicola</name>
    <dbReference type="NCBI Taxonomy" id="2838596"/>
    <lineage>
        <taxon>Bacteria</taxon>
        <taxon>Bacillati</taxon>
        <taxon>Bacillota</taxon>
        <taxon>Clostridia</taxon>
        <taxon>Eubacteriales</taxon>
        <taxon>Oscillospiraceae</taxon>
        <taxon>Allofournierella</taxon>
    </lineage>
</organism>
<gene>
    <name evidence="8" type="ORF">H9865_03610</name>
</gene>